<dbReference type="InterPro" id="IPR027414">
    <property type="entry name" value="GH95_N_dom"/>
</dbReference>
<evidence type="ECO:0000313" key="5">
    <source>
        <dbReference type="Proteomes" id="UP000006650"/>
    </source>
</evidence>
<organism evidence="4 5">
    <name type="scientific">Capnocytophaga ochracea (strain ATCC 27872 / DSM 7271 / CCUG 9716 / JCM 12966 / NCTC 12371 / SS31 / VPI 2845)</name>
    <name type="common">Bacteroides ochraceus</name>
    <dbReference type="NCBI Taxonomy" id="521097"/>
    <lineage>
        <taxon>Bacteria</taxon>
        <taxon>Pseudomonadati</taxon>
        <taxon>Bacteroidota</taxon>
        <taxon>Flavobacteriia</taxon>
        <taxon>Flavobacteriales</taxon>
        <taxon>Flavobacteriaceae</taxon>
        <taxon>Capnocytophaga</taxon>
    </lineage>
</organism>
<dbReference type="Gene3D" id="1.50.10.10">
    <property type="match status" value="1"/>
</dbReference>
<evidence type="ECO:0000259" key="2">
    <source>
        <dbReference type="Pfam" id="PF21307"/>
    </source>
</evidence>
<keyword evidence="5" id="KW-1185">Reference proteome</keyword>
<dbReference type="eggNOG" id="COG1554">
    <property type="taxonomic scope" value="Bacteria"/>
</dbReference>
<dbReference type="SUPFAM" id="SSF48208">
    <property type="entry name" value="Six-hairpin glycosidases"/>
    <property type="match status" value="1"/>
</dbReference>
<proteinExistence type="predicted"/>
<dbReference type="GO" id="GO:0005975">
    <property type="term" value="P:carbohydrate metabolic process"/>
    <property type="evidence" value="ECO:0007669"/>
    <property type="project" value="InterPro"/>
</dbReference>
<dbReference type="Pfam" id="PF21307">
    <property type="entry name" value="Glyco_hydro_95_C"/>
    <property type="match status" value="1"/>
</dbReference>
<dbReference type="InterPro" id="IPR054363">
    <property type="entry name" value="GH95_cat"/>
</dbReference>
<dbReference type="PANTHER" id="PTHR31084">
    <property type="entry name" value="ALPHA-L-FUCOSIDASE 2"/>
    <property type="match status" value="1"/>
</dbReference>
<name>C7M4K6_CAPOD</name>
<protein>
    <submittedName>
        <fullName evidence="4">Glycoside hydrolase family protein</fullName>
    </submittedName>
</protein>
<evidence type="ECO:0000313" key="4">
    <source>
        <dbReference type="EMBL" id="ACU91636.1"/>
    </source>
</evidence>
<dbReference type="PIRSF" id="PIRSF007663">
    <property type="entry name" value="UCP007663"/>
    <property type="match status" value="1"/>
</dbReference>
<feature type="domain" description="Glycosyl hydrolase family 95 N-terminal" evidence="1">
    <location>
        <begin position="56"/>
        <end position="293"/>
    </location>
</feature>
<dbReference type="CAZy" id="GH95">
    <property type="family name" value="Glycoside Hydrolase Family 95"/>
</dbReference>
<reference evidence="4 5" key="1">
    <citation type="journal article" date="2009" name="Stand. Genomic Sci.">
        <title>Complete genome sequence of Capnocytophaga ochracea type strain (VPI 2845).</title>
        <authorList>
            <person name="Mavrommatis K."/>
            <person name="Gronow S."/>
            <person name="Saunders E."/>
            <person name="Land M."/>
            <person name="Lapidus A."/>
            <person name="Copeland A."/>
            <person name="Glavina Del Rio T."/>
            <person name="Nolan M."/>
            <person name="Lucas S."/>
            <person name="Chen F."/>
            <person name="Tice H."/>
            <person name="Cheng J.F."/>
            <person name="Bruce D."/>
            <person name="Goodwin L."/>
            <person name="Pitluck S."/>
            <person name="Pati A."/>
            <person name="Ivanova N."/>
            <person name="Chen A."/>
            <person name="Palaniappan K."/>
            <person name="Chain P."/>
            <person name="Hauser L."/>
            <person name="Chang Y.J."/>
            <person name="Jeffries C.D."/>
            <person name="Brettin T."/>
            <person name="Detter J.C."/>
            <person name="Han C."/>
            <person name="Bristow J."/>
            <person name="Goker M."/>
            <person name="Rohde M."/>
            <person name="Eisen J.A."/>
            <person name="Markowitz V."/>
            <person name="Kyrpides N.C."/>
            <person name="Klenk H.P."/>
            <person name="Hugenholtz P."/>
        </authorList>
    </citation>
    <scope>NUCLEOTIDE SEQUENCE [LARGE SCALE GENOMIC DNA]</scope>
    <source>
        <strain evidence="5">ATCC 27872 / DSM 7271 / JCM 12966 / VPI 2845</strain>
    </source>
</reference>
<dbReference type="STRING" id="521097.Coch_0071"/>
<dbReference type="Proteomes" id="UP000006650">
    <property type="component" value="Chromosome"/>
</dbReference>
<sequence length="835" mass="94533">MELFFLNNIWKYPTCFVLLRHLNKKYTNLMRTNLLIMLLFLGTLLKAQPQDVSVVFHKPANHFTESIPIGNGRLGAMLFGKTDVDRIVLNEISLWSGGTQDADDPNAHNYLKEIQKLLLEGKNLEAQALLQQHFVAKGKGSCLGQGANCSYGCYQVLAELLLDWKTTSPIQDYKRVLRLDEATAVTSFKRDNNSIEQTAFADFKNDVIWVKIKATSPLNLDISLFRKENATITYQNNKISLNGVLPNDGKEGMHFASVVDVQTDGKIESTHKAIAIQSAKEITLRISAVTNYNFNKGGLLDISVTKKANEYLQKAPMSFDKAKAESSIVFQRLFNRNRWYGKANANTEGLTTFERLERFYKGEQDALLPILYYNFGRYLLISSSREGLLPANLQGLWAEEYQTPWNGDYHLNINIQMNYWLAEPTNLSQLTEPLQRFTKNLVPNGSKTAKAYYNANGWVAHVISNPWFYTSPGESATWGSTLTGGAWLCEHIWQHYLFTKDINFLREYYPVLKEATTFFESLLIKDPKTGYWVTAPSNSPENAYVLPELKDGKKQIGTTCVAPTMDMQIVRELFTNTSDAAKILGLDSKKRTEWERISRNTVPNRIGKEGDLNEWLDDWEDAEPQHRHVSHLYGLYPYDEITPWDTPDLAKAAKKTLEIRGDAGTGWSRAWKINFWARLQDGNHALLLLRQLLHPVNPNITDGQGGGTYPNLFCAHPPFQIDGNFGGTAGIAEMLLQSHGKGNVIRFLPALPSHPNWENGVMKGMRARNGFEVNFEWQQFKLGKAEITSLNGGECSVLLPANKNVYSKGKMIVKGSNKDKVITFRTEKNKTYNIY</sequence>
<dbReference type="PANTHER" id="PTHR31084:SF0">
    <property type="entry name" value="ALPHA-L-FUCOSIDASE 2"/>
    <property type="match status" value="1"/>
</dbReference>
<accession>C7M4K6</accession>
<dbReference type="HOGENOM" id="CLU_004617_2_2_10"/>
<dbReference type="InterPro" id="IPR012341">
    <property type="entry name" value="6hp_glycosidase-like_sf"/>
</dbReference>
<gene>
    <name evidence="4" type="ordered locus">Coch_0071</name>
</gene>
<dbReference type="AlphaFoldDB" id="C7M4K6"/>
<feature type="domain" description="Glycosyl hydrolase family 95 catalytic" evidence="3">
    <location>
        <begin position="319"/>
        <end position="735"/>
    </location>
</feature>
<evidence type="ECO:0000259" key="3">
    <source>
        <dbReference type="Pfam" id="PF22124"/>
    </source>
</evidence>
<dbReference type="KEGG" id="coc:Coch_0071"/>
<dbReference type="InterPro" id="IPR016518">
    <property type="entry name" value="Alpha-L-fucosidase"/>
</dbReference>
<dbReference type="Pfam" id="PF14498">
    <property type="entry name" value="Glyco_hyd_65N_2"/>
    <property type="match status" value="1"/>
</dbReference>
<dbReference type="EMBL" id="CP001632">
    <property type="protein sequence ID" value="ACU91636.1"/>
    <property type="molecule type" value="Genomic_DNA"/>
</dbReference>
<dbReference type="InterPro" id="IPR008928">
    <property type="entry name" value="6-hairpin_glycosidase_sf"/>
</dbReference>
<evidence type="ECO:0000259" key="1">
    <source>
        <dbReference type="Pfam" id="PF14498"/>
    </source>
</evidence>
<dbReference type="InterPro" id="IPR049053">
    <property type="entry name" value="AFCA-like_C"/>
</dbReference>
<dbReference type="GO" id="GO:0004560">
    <property type="term" value="F:alpha-L-fucosidase activity"/>
    <property type="evidence" value="ECO:0007669"/>
    <property type="project" value="InterPro"/>
</dbReference>
<keyword evidence="4" id="KW-0378">Hydrolase</keyword>
<dbReference type="Pfam" id="PF22124">
    <property type="entry name" value="Glyco_hydro_95_cat"/>
    <property type="match status" value="1"/>
</dbReference>
<feature type="domain" description="Alpha fucosidase A-like C-terminal" evidence="2">
    <location>
        <begin position="737"/>
        <end position="834"/>
    </location>
</feature>